<dbReference type="GO" id="GO:0016787">
    <property type="term" value="F:hydrolase activity"/>
    <property type="evidence" value="ECO:0007669"/>
    <property type="project" value="UniProtKB-KW"/>
</dbReference>
<reference evidence="10 11" key="1">
    <citation type="submission" date="2017-10" db="EMBL/GenBank/DDBJ databases">
        <title>Reclassification of Eubacterium combesii and discrepancies in the nomenclature of botulinum neurotoxin producing clostridia. Request for an Opinion.</title>
        <authorList>
            <person name="Dobritsa A.P."/>
            <person name="Kutumbaka K.K."/>
            <person name="Samadpour M."/>
        </authorList>
    </citation>
    <scope>NUCLEOTIDE SEQUENCE [LARGE SCALE GENOMIC DNA]</scope>
    <source>
        <strain evidence="10 11">DSM 20696</strain>
    </source>
</reference>
<dbReference type="GO" id="GO:0051607">
    <property type="term" value="P:defense response to virus"/>
    <property type="evidence" value="ECO:0007669"/>
    <property type="project" value="UniProtKB-KW"/>
</dbReference>
<dbReference type="Pfam" id="PF03787">
    <property type="entry name" value="RAMPs"/>
    <property type="match status" value="1"/>
</dbReference>
<evidence type="ECO:0000256" key="7">
    <source>
        <dbReference type="ARBA" id="ARBA00023118"/>
    </source>
</evidence>
<dbReference type="GO" id="GO:0003723">
    <property type="term" value="F:RNA binding"/>
    <property type="evidence" value="ECO:0007669"/>
    <property type="project" value="UniProtKB-KW"/>
</dbReference>
<evidence type="ECO:0000256" key="5">
    <source>
        <dbReference type="ARBA" id="ARBA00022801"/>
    </source>
</evidence>
<gene>
    <name evidence="10" type="primary">csm3</name>
    <name evidence="10" type="ORF">CS538_02045</name>
</gene>
<keyword evidence="11" id="KW-1185">Reference proteome</keyword>
<keyword evidence="3" id="KW-0540">Nuclease</keyword>
<dbReference type="RefSeq" id="WP_099837774.1">
    <property type="nucleotide sequence ID" value="NZ_PEIK01000001.1"/>
</dbReference>
<keyword evidence="4" id="KW-0255">Endonuclease</keyword>
<evidence type="ECO:0000256" key="6">
    <source>
        <dbReference type="ARBA" id="ARBA00022884"/>
    </source>
</evidence>
<keyword evidence="5" id="KW-0378">Hydrolase</keyword>
<comment type="caution">
    <text evidence="10">The sequence shown here is derived from an EMBL/GenBank/DDBJ whole genome shotgun (WGS) entry which is preliminary data.</text>
</comment>
<organism evidence="10 11">
    <name type="scientific">Clostridium combesii</name>
    <dbReference type="NCBI Taxonomy" id="39481"/>
    <lineage>
        <taxon>Bacteria</taxon>
        <taxon>Bacillati</taxon>
        <taxon>Bacillota</taxon>
        <taxon>Clostridia</taxon>
        <taxon>Eubacteriales</taxon>
        <taxon>Clostridiaceae</taxon>
        <taxon>Clostridium</taxon>
    </lineage>
</organism>
<dbReference type="EMBL" id="PEIK01000001">
    <property type="protein sequence ID" value="PIH06209.1"/>
    <property type="molecule type" value="Genomic_DNA"/>
</dbReference>
<protein>
    <recommendedName>
        <fullName evidence="2">CRISPR system Cms endoribonuclease Csm3</fullName>
    </recommendedName>
    <alternativeName>
        <fullName evidence="8">CRISPR type III A-associated RAMP protein Csm3</fullName>
    </alternativeName>
</protein>
<proteinExistence type="inferred from homology"/>
<evidence type="ECO:0000256" key="4">
    <source>
        <dbReference type="ARBA" id="ARBA00022759"/>
    </source>
</evidence>
<dbReference type="AlphaFoldDB" id="A0A2G7HM90"/>
<comment type="similarity">
    <text evidence="1">Belongs to the CRISPR-associated Csm3 family.</text>
</comment>
<dbReference type="PANTHER" id="PTHR35579:SF6">
    <property type="entry name" value="DUF324 DOMAIN-CONTAINING PROTEIN"/>
    <property type="match status" value="1"/>
</dbReference>
<evidence type="ECO:0000313" key="11">
    <source>
        <dbReference type="Proteomes" id="UP000231322"/>
    </source>
</evidence>
<dbReference type="PANTHER" id="PTHR35579">
    <property type="entry name" value="CRISPR SYSTEM CMS ENDORIBONUCLEASE CSM3"/>
    <property type="match status" value="1"/>
</dbReference>
<evidence type="ECO:0000256" key="8">
    <source>
        <dbReference type="ARBA" id="ARBA00033183"/>
    </source>
</evidence>
<dbReference type="NCBIfam" id="TIGR02582">
    <property type="entry name" value="cas7_TM1809"/>
    <property type="match status" value="1"/>
</dbReference>
<dbReference type="Proteomes" id="UP000231322">
    <property type="component" value="Unassembled WGS sequence"/>
</dbReference>
<evidence type="ECO:0000256" key="2">
    <source>
        <dbReference type="ARBA" id="ARBA00022150"/>
    </source>
</evidence>
<dbReference type="InterPro" id="IPR005537">
    <property type="entry name" value="RAMP_III_fam"/>
</dbReference>
<dbReference type="InterPro" id="IPR013412">
    <property type="entry name" value="CRISPR-assoc_RAMP_Csm3"/>
</dbReference>
<feature type="domain" description="CRISPR type III-associated protein" evidence="9">
    <location>
        <begin position="33"/>
        <end position="205"/>
    </location>
</feature>
<evidence type="ECO:0000256" key="3">
    <source>
        <dbReference type="ARBA" id="ARBA00022722"/>
    </source>
</evidence>
<sequence>MKNLKLINIITIRKLMILKSGVKIGGSNEELNIGGVDNPIVRNPITKEPYIPGSTLKGALRSILEIVKGVDDKKGGICTCGKCLVCKLFGVHPSDHNENKTWREPSRLIFRDAELTDKSRLILRKLNPSMVEIKKENTINRITAEAKPRTFERIPAGVEFNIDIQLKVFEEDNKEELQDYINMAFKLLEYNYIGSSGSRGYGKIEFKDCEQQDCLDIIAELINLENKYSKEK</sequence>
<dbReference type="InterPro" id="IPR052216">
    <property type="entry name" value="CRISPR_Csm3_endoribonuclease"/>
</dbReference>
<keyword evidence="6" id="KW-0694">RNA-binding</keyword>
<evidence type="ECO:0000259" key="9">
    <source>
        <dbReference type="Pfam" id="PF03787"/>
    </source>
</evidence>
<evidence type="ECO:0000313" key="10">
    <source>
        <dbReference type="EMBL" id="PIH06209.1"/>
    </source>
</evidence>
<name>A0A2G7HM90_9CLOT</name>
<evidence type="ECO:0000256" key="1">
    <source>
        <dbReference type="ARBA" id="ARBA00006342"/>
    </source>
</evidence>
<accession>A0A2G7HM90</accession>
<dbReference type="GO" id="GO:0004519">
    <property type="term" value="F:endonuclease activity"/>
    <property type="evidence" value="ECO:0007669"/>
    <property type="project" value="UniProtKB-KW"/>
</dbReference>
<keyword evidence="7" id="KW-0051">Antiviral defense</keyword>